<dbReference type="PANTHER" id="PTHR33365:SF4">
    <property type="entry name" value="CYCLOCHLOROTINE BIOSYNTHESIS PROTEIN O"/>
    <property type="match status" value="1"/>
</dbReference>
<keyword evidence="4" id="KW-1133">Transmembrane helix</keyword>
<comment type="caution">
    <text evidence="5">The sequence shown here is derived from an EMBL/GenBank/DDBJ whole genome shotgun (WGS) entry which is preliminary data.</text>
</comment>
<keyword evidence="6" id="KW-1185">Reference proteome</keyword>
<feature type="region of interest" description="Disordered" evidence="3">
    <location>
        <begin position="273"/>
        <end position="298"/>
    </location>
</feature>
<feature type="compositionally biased region" description="Low complexity" evidence="3">
    <location>
        <begin position="135"/>
        <end position="153"/>
    </location>
</feature>
<protein>
    <submittedName>
        <fullName evidence="5">Uncharacterized protein</fullName>
    </submittedName>
</protein>
<dbReference type="EMBL" id="JBBPBF010000009">
    <property type="protein sequence ID" value="KAK7612838.1"/>
    <property type="molecule type" value="Genomic_DNA"/>
</dbReference>
<evidence type="ECO:0000256" key="2">
    <source>
        <dbReference type="ARBA" id="ARBA00035112"/>
    </source>
</evidence>
<gene>
    <name evidence="5" type="ORF">JOL62DRAFT_443387</name>
</gene>
<evidence type="ECO:0000256" key="4">
    <source>
        <dbReference type="SAM" id="Phobius"/>
    </source>
</evidence>
<keyword evidence="4" id="KW-0812">Transmembrane</keyword>
<evidence type="ECO:0000313" key="5">
    <source>
        <dbReference type="EMBL" id="KAK7612838.1"/>
    </source>
</evidence>
<organism evidence="5 6">
    <name type="scientific">Phyllosticta paracitricarpa</name>
    <dbReference type="NCBI Taxonomy" id="2016321"/>
    <lineage>
        <taxon>Eukaryota</taxon>
        <taxon>Fungi</taxon>
        <taxon>Dikarya</taxon>
        <taxon>Ascomycota</taxon>
        <taxon>Pezizomycotina</taxon>
        <taxon>Dothideomycetes</taxon>
        <taxon>Dothideomycetes incertae sedis</taxon>
        <taxon>Botryosphaeriales</taxon>
        <taxon>Phyllostictaceae</taxon>
        <taxon>Phyllosticta</taxon>
    </lineage>
</organism>
<evidence type="ECO:0000313" key="6">
    <source>
        <dbReference type="Proteomes" id="UP001367316"/>
    </source>
</evidence>
<feature type="region of interest" description="Disordered" evidence="3">
    <location>
        <begin position="135"/>
        <end position="154"/>
    </location>
</feature>
<feature type="compositionally biased region" description="Low complexity" evidence="3">
    <location>
        <begin position="273"/>
        <end position="287"/>
    </location>
</feature>
<accession>A0ABR1NDI0</accession>
<evidence type="ECO:0000256" key="1">
    <source>
        <dbReference type="ARBA" id="ARBA00004685"/>
    </source>
</evidence>
<feature type="transmembrane region" description="Helical" evidence="4">
    <location>
        <begin position="58"/>
        <end position="78"/>
    </location>
</feature>
<name>A0ABR1NDI0_9PEZI</name>
<dbReference type="PANTHER" id="PTHR33365">
    <property type="entry name" value="YALI0B05434P"/>
    <property type="match status" value="1"/>
</dbReference>
<proteinExistence type="inferred from homology"/>
<keyword evidence="4" id="KW-0472">Membrane</keyword>
<comment type="pathway">
    <text evidence="1">Mycotoxin biosynthesis.</text>
</comment>
<comment type="similarity">
    <text evidence="2">Belongs to the ustYa family.</text>
</comment>
<dbReference type="Proteomes" id="UP001367316">
    <property type="component" value="Unassembled WGS sequence"/>
</dbReference>
<sequence>MAPYRTVYPLDEKKIEDCLIRIEEEETQGDEKQEKPFFAYHISERPSPAHSPRSFSQVLVFALCCSNIMTLALAYFLYSGAYCPVVTLRDPFSLVPVSSASTPAAVGPLRDSGALASIRFEQRIFTSPAVNSSFSSSSSSSHSTPSSAATSPSYFGNPRSVPGIDRAWKELLAGQFFALSADESAPLLRAGLASPPRTRSDPVYAELDVYHSLSCLNSVRMQLDAEYYAAHGAQDGIGWRKWDDGRARVDACLDRLRQTIMCSADLTVLPLHSSRNAHSSNNNNNNNPQTPHQLSKTCRRWDDVKSWVDRRHERTRFLEVRRQGGL</sequence>
<dbReference type="InterPro" id="IPR021765">
    <property type="entry name" value="UstYa-like"/>
</dbReference>
<dbReference type="Pfam" id="PF11807">
    <property type="entry name" value="UstYa"/>
    <property type="match status" value="1"/>
</dbReference>
<reference evidence="5 6" key="1">
    <citation type="submission" date="2024-04" db="EMBL/GenBank/DDBJ databases">
        <title>Phyllosticta paracitricarpa is synonymous to the EU quarantine fungus P. citricarpa based on phylogenomic analyses.</title>
        <authorList>
            <consortium name="Lawrence Berkeley National Laboratory"/>
            <person name="Van ingen-buijs V.A."/>
            <person name="Van westerhoven A.C."/>
            <person name="Haridas S."/>
            <person name="Skiadas P."/>
            <person name="Martin F."/>
            <person name="Groenewald J.Z."/>
            <person name="Crous P.W."/>
            <person name="Seidl M.F."/>
        </authorList>
    </citation>
    <scope>NUCLEOTIDE SEQUENCE [LARGE SCALE GENOMIC DNA]</scope>
    <source>
        <strain evidence="5 6">CBS 141358</strain>
    </source>
</reference>
<evidence type="ECO:0000256" key="3">
    <source>
        <dbReference type="SAM" id="MobiDB-lite"/>
    </source>
</evidence>